<evidence type="ECO:0000313" key="1">
    <source>
        <dbReference type="EMBL" id="CAG8767525.1"/>
    </source>
</evidence>
<dbReference type="EMBL" id="CAJVQA010021168">
    <property type="protein sequence ID" value="CAG8767525.1"/>
    <property type="molecule type" value="Genomic_DNA"/>
</dbReference>
<sequence>KSIKYCKIAQNEFNYINHAISESEFEWVIENYANMVEFDNDMFNDNTEDEEELDANYISDTENLDDLLQFDSKTLEIEEMLVFNTFLDEKTNEMR</sequence>
<evidence type="ECO:0000313" key="2">
    <source>
        <dbReference type="Proteomes" id="UP000789759"/>
    </source>
</evidence>
<reference evidence="1" key="1">
    <citation type="submission" date="2021-06" db="EMBL/GenBank/DDBJ databases">
        <authorList>
            <person name="Kallberg Y."/>
            <person name="Tangrot J."/>
            <person name="Rosling A."/>
        </authorList>
    </citation>
    <scope>NUCLEOTIDE SEQUENCE</scope>
    <source>
        <strain evidence="1">FL966</strain>
    </source>
</reference>
<dbReference type="OrthoDB" id="2443549at2759"/>
<name>A0A9N9J717_9GLOM</name>
<protein>
    <submittedName>
        <fullName evidence="1">25043_t:CDS:1</fullName>
    </submittedName>
</protein>
<dbReference type="Proteomes" id="UP000789759">
    <property type="component" value="Unassembled WGS sequence"/>
</dbReference>
<gene>
    <name evidence="1" type="ORF">CPELLU_LOCUS15672</name>
</gene>
<organism evidence="1 2">
    <name type="scientific">Cetraspora pellucida</name>
    <dbReference type="NCBI Taxonomy" id="1433469"/>
    <lineage>
        <taxon>Eukaryota</taxon>
        <taxon>Fungi</taxon>
        <taxon>Fungi incertae sedis</taxon>
        <taxon>Mucoromycota</taxon>
        <taxon>Glomeromycotina</taxon>
        <taxon>Glomeromycetes</taxon>
        <taxon>Diversisporales</taxon>
        <taxon>Gigasporaceae</taxon>
        <taxon>Cetraspora</taxon>
    </lineage>
</organism>
<proteinExistence type="predicted"/>
<feature type="non-terminal residue" evidence="1">
    <location>
        <position position="1"/>
    </location>
</feature>
<dbReference type="AlphaFoldDB" id="A0A9N9J717"/>
<accession>A0A9N9J717</accession>
<comment type="caution">
    <text evidence="1">The sequence shown here is derived from an EMBL/GenBank/DDBJ whole genome shotgun (WGS) entry which is preliminary data.</text>
</comment>
<keyword evidence="2" id="KW-1185">Reference proteome</keyword>